<dbReference type="Pfam" id="PF00588">
    <property type="entry name" value="SpoU_methylase"/>
    <property type="match status" value="1"/>
</dbReference>
<dbReference type="Gene3D" id="3.30.1330.30">
    <property type="match status" value="1"/>
</dbReference>
<dbReference type="GO" id="GO:0032259">
    <property type="term" value="P:methylation"/>
    <property type="evidence" value="ECO:0007669"/>
    <property type="project" value="UniProtKB-KW"/>
</dbReference>
<dbReference type="PANTHER" id="PTHR43191:SF12">
    <property type="entry name" value="RRNA METHYLASE"/>
    <property type="match status" value="1"/>
</dbReference>
<keyword evidence="5" id="KW-1185">Reference proteome</keyword>
<dbReference type="InterPro" id="IPR029028">
    <property type="entry name" value="Alpha/beta_knot_MTases"/>
</dbReference>
<dbReference type="InterPro" id="IPR001537">
    <property type="entry name" value="SpoU_MeTrfase"/>
</dbReference>
<evidence type="ECO:0000256" key="2">
    <source>
        <dbReference type="ARBA" id="ARBA00022679"/>
    </source>
</evidence>
<reference evidence="5" key="1">
    <citation type="submission" date="2018-05" db="EMBL/GenBank/DDBJ databases">
        <authorList>
            <person name="Li X."/>
        </authorList>
    </citation>
    <scope>NUCLEOTIDE SEQUENCE [LARGE SCALE GENOMIC DNA]</scope>
    <source>
        <strain evidence="5">LX32</strain>
    </source>
</reference>
<accession>A0A328AQ57</accession>
<dbReference type="InterPro" id="IPR051259">
    <property type="entry name" value="rRNA_Methyltransferase"/>
</dbReference>
<dbReference type="GO" id="GO:0003723">
    <property type="term" value="F:RNA binding"/>
    <property type="evidence" value="ECO:0007669"/>
    <property type="project" value="InterPro"/>
</dbReference>
<keyword evidence="1 4" id="KW-0489">Methyltransferase</keyword>
<dbReference type="AlphaFoldDB" id="A0A328AQ57"/>
<keyword evidence="2 4" id="KW-0808">Transferase</keyword>
<gene>
    <name evidence="4" type="ORF">DJ017_11020</name>
</gene>
<evidence type="ECO:0000259" key="3">
    <source>
        <dbReference type="Pfam" id="PF00588"/>
    </source>
</evidence>
<dbReference type="EMBL" id="QFYQ01000001">
    <property type="protein sequence ID" value="RAK55018.1"/>
    <property type="molecule type" value="Genomic_DNA"/>
</dbReference>
<dbReference type="CDD" id="cd18095">
    <property type="entry name" value="SpoU-like_rRNA-MTase"/>
    <property type="match status" value="1"/>
</dbReference>
<dbReference type="InterPro" id="IPR029064">
    <property type="entry name" value="Ribosomal_eL30-like_sf"/>
</dbReference>
<name>A0A328AQ57_9CAUL</name>
<dbReference type="SUPFAM" id="SSF55315">
    <property type="entry name" value="L30e-like"/>
    <property type="match status" value="1"/>
</dbReference>
<dbReference type="InterPro" id="IPR029026">
    <property type="entry name" value="tRNA_m1G_MTases_N"/>
</dbReference>
<dbReference type="Proteomes" id="UP000249254">
    <property type="component" value="Unassembled WGS sequence"/>
</dbReference>
<feature type="domain" description="tRNA/rRNA methyltransferase SpoU type" evidence="3">
    <location>
        <begin position="121"/>
        <end position="257"/>
    </location>
</feature>
<evidence type="ECO:0000313" key="5">
    <source>
        <dbReference type="Proteomes" id="UP000249254"/>
    </source>
</evidence>
<comment type="caution">
    <text evidence="4">The sequence shown here is derived from an EMBL/GenBank/DDBJ whole genome shotgun (WGS) entry which is preliminary data.</text>
</comment>
<dbReference type="PANTHER" id="PTHR43191">
    <property type="entry name" value="RRNA METHYLTRANSFERASE 3"/>
    <property type="match status" value="1"/>
</dbReference>
<dbReference type="Gene3D" id="3.40.1280.10">
    <property type="match status" value="1"/>
</dbReference>
<dbReference type="SUPFAM" id="SSF75217">
    <property type="entry name" value="alpha/beta knot"/>
    <property type="match status" value="1"/>
</dbReference>
<evidence type="ECO:0000256" key="1">
    <source>
        <dbReference type="ARBA" id="ARBA00022603"/>
    </source>
</evidence>
<evidence type="ECO:0000313" key="4">
    <source>
        <dbReference type="EMBL" id="RAK55018.1"/>
    </source>
</evidence>
<organism evidence="4 5">
    <name type="scientific">Phenylobacterium soli</name>
    <dbReference type="NCBI Taxonomy" id="2170551"/>
    <lineage>
        <taxon>Bacteria</taxon>
        <taxon>Pseudomonadati</taxon>
        <taxon>Pseudomonadota</taxon>
        <taxon>Alphaproteobacteria</taxon>
        <taxon>Caulobacterales</taxon>
        <taxon>Caulobacteraceae</taxon>
        <taxon>Phenylobacterium</taxon>
    </lineage>
</organism>
<dbReference type="GO" id="GO:0006396">
    <property type="term" value="P:RNA processing"/>
    <property type="evidence" value="ECO:0007669"/>
    <property type="project" value="InterPro"/>
</dbReference>
<sequence>MIAPIAIADPDDPRIADYRGVRERDLVGREGRFVAEGLVVLEKLVAAGRHPLRSVLAAEHRVAAVAERLAGLAAEVPVYAASQGVMDAIVGFPIHRGVLGIGERAEPAAEALLDALPAKALVVALQGIANHDNMGGLFRNAAAFGADAVLVGADCCDPLYRKAIRVSVGAALTTPFARTESDLVELLAGRGFEVLALTPGGTERLAELTAAPRQAALFGAEGPGLPEAVLARCRTVRIPMAGGFDSLNVATTSGIVLNRLAELRGAA</sequence>
<dbReference type="GO" id="GO:0008173">
    <property type="term" value="F:RNA methyltransferase activity"/>
    <property type="evidence" value="ECO:0007669"/>
    <property type="project" value="InterPro"/>
</dbReference>
<proteinExistence type="predicted"/>
<protein>
    <submittedName>
        <fullName evidence="4">RNA methyltransferase</fullName>
    </submittedName>
</protein>
<dbReference type="OrthoDB" id="3190829at2"/>